<proteinExistence type="predicted"/>
<sequence>MVARTRRTNSAARSVHAGEPSVRAPGDEASASTSWHRAGSTSSSRDTASQSCRECWQTSPIWLLALQHSRP</sequence>
<evidence type="ECO:0000313" key="3">
    <source>
        <dbReference type="Proteomes" id="UP000236161"/>
    </source>
</evidence>
<keyword evidence="3" id="KW-1185">Reference proteome</keyword>
<accession>A0A2I0BCF1</accession>
<dbReference type="AlphaFoldDB" id="A0A2I0BCF1"/>
<reference evidence="2 3" key="1">
    <citation type="journal article" date="2017" name="Nature">
        <title>The Apostasia genome and the evolution of orchids.</title>
        <authorList>
            <person name="Zhang G.Q."/>
            <person name="Liu K.W."/>
            <person name="Li Z."/>
            <person name="Lohaus R."/>
            <person name="Hsiao Y.Y."/>
            <person name="Niu S.C."/>
            <person name="Wang J.Y."/>
            <person name="Lin Y.C."/>
            <person name="Xu Q."/>
            <person name="Chen L.J."/>
            <person name="Yoshida K."/>
            <person name="Fujiwara S."/>
            <person name="Wang Z.W."/>
            <person name="Zhang Y.Q."/>
            <person name="Mitsuda N."/>
            <person name="Wang M."/>
            <person name="Liu G.H."/>
            <person name="Pecoraro L."/>
            <person name="Huang H.X."/>
            <person name="Xiao X.J."/>
            <person name="Lin M."/>
            <person name="Wu X.Y."/>
            <person name="Wu W.L."/>
            <person name="Chen Y.Y."/>
            <person name="Chang S.B."/>
            <person name="Sakamoto S."/>
            <person name="Ohme-Takagi M."/>
            <person name="Yagi M."/>
            <person name="Zeng S.J."/>
            <person name="Shen C.Y."/>
            <person name="Yeh C.M."/>
            <person name="Luo Y.B."/>
            <person name="Tsai W.C."/>
            <person name="Van de Peer Y."/>
            <person name="Liu Z.J."/>
        </authorList>
    </citation>
    <scope>NUCLEOTIDE SEQUENCE [LARGE SCALE GENOMIC DNA]</scope>
    <source>
        <strain evidence="3">cv. Shenzhen</strain>
        <tissue evidence="2">Stem</tissue>
    </source>
</reference>
<evidence type="ECO:0000313" key="2">
    <source>
        <dbReference type="EMBL" id="PKA65467.1"/>
    </source>
</evidence>
<dbReference type="EMBL" id="KZ451895">
    <property type="protein sequence ID" value="PKA65467.1"/>
    <property type="molecule type" value="Genomic_DNA"/>
</dbReference>
<name>A0A2I0BCF1_9ASPA</name>
<protein>
    <submittedName>
        <fullName evidence="2">Uncharacterized protein</fullName>
    </submittedName>
</protein>
<gene>
    <name evidence="2" type="ORF">AXF42_Ash005801</name>
</gene>
<dbReference type="Proteomes" id="UP000236161">
    <property type="component" value="Unassembled WGS sequence"/>
</dbReference>
<organism evidence="2 3">
    <name type="scientific">Apostasia shenzhenica</name>
    <dbReference type="NCBI Taxonomy" id="1088818"/>
    <lineage>
        <taxon>Eukaryota</taxon>
        <taxon>Viridiplantae</taxon>
        <taxon>Streptophyta</taxon>
        <taxon>Embryophyta</taxon>
        <taxon>Tracheophyta</taxon>
        <taxon>Spermatophyta</taxon>
        <taxon>Magnoliopsida</taxon>
        <taxon>Liliopsida</taxon>
        <taxon>Asparagales</taxon>
        <taxon>Orchidaceae</taxon>
        <taxon>Apostasioideae</taxon>
        <taxon>Apostasia</taxon>
    </lineage>
</organism>
<feature type="region of interest" description="Disordered" evidence="1">
    <location>
        <begin position="1"/>
        <end position="50"/>
    </location>
</feature>
<feature type="compositionally biased region" description="Low complexity" evidence="1">
    <location>
        <begin position="37"/>
        <end position="50"/>
    </location>
</feature>
<evidence type="ECO:0000256" key="1">
    <source>
        <dbReference type="SAM" id="MobiDB-lite"/>
    </source>
</evidence>